<dbReference type="PANTHER" id="PTHR10146:SF14">
    <property type="entry name" value="PYRIDOXAL PHOSPHATE HOMEOSTASIS PROTEIN"/>
    <property type="match status" value="1"/>
</dbReference>
<comment type="function">
    <text evidence="2">Pyridoxal 5'-phosphate (PLP)-binding protein, which is involved in PLP homeostasis.</text>
</comment>
<comment type="cofactor">
    <cofactor evidence="3">
        <name>pyridoxal 5'-phosphate</name>
        <dbReference type="ChEBI" id="CHEBI:597326"/>
    </cofactor>
</comment>
<evidence type="ECO:0000256" key="2">
    <source>
        <dbReference type="HAMAP-Rule" id="MF_02087"/>
    </source>
</evidence>
<dbReference type="FunFam" id="3.20.20.10:FF:000018">
    <property type="entry name" value="Pyridoxal phosphate homeostasis protein"/>
    <property type="match status" value="1"/>
</dbReference>
<feature type="modified residue" description="N6-(pyridoxal phosphate)lysine" evidence="2 3">
    <location>
        <position position="33"/>
    </location>
</feature>
<dbReference type="Proteomes" id="UP000253740">
    <property type="component" value="Unassembled WGS sequence"/>
</dbReference>
<dbReference type="Gene3D" id="3.20.20.10">
    <property type="entry name" value="Alanine racemase"/>
    <property type="match status" value="1"/>
</dbReference>
<protein>
    <recommendedName>
        <fullName evidence="2">Pyridoxal phosphate homeostasis protein</fullName>
        <shortName evidence="2">PLP homeostasis protein</shortName>
    </recommendedName>
</protein>
<evidence type="ECO:0000313" key="6">
    <source>
        <dbReference type="EMBL" id="GAP65150.1"/>
    </source>
</evidence>
<dbReference type="InterPro" id="IPR011078">
    <property type="entry name" value="PyrdxlP_homeostasis"/>
</dbReference>
<dbReference type="SUPFAM" id="SSF51419">
    <property type="entry name" value="PLP-binding barrel"/>
    <property type="match status" value="1"/>
</dbReference>
<dbReference type="EMBL" id="DF970151">
    <property type="protein sequence ID" value="GAP65150.1"/>
    <property type="molecule type" value="Genomic_DNA"/>
</dbReference>
<evidence type="ECO:0000313" key="7">
    <source>
        <dbReference type="Proteomes" id="UP000253740"/>
    </source>
</evidence>
<evidence type="ECO:0000256" key="1">
    <source>
        <dbReference type="ARBA" id="ARBA00022898"/>
    </source>
</evidence>
<dbReference type="InterPro" id="IPR029066">
    <property type="entry name" value="PLP-binding_barrel"/>
</dbReference>
<dbReference type="InterPro" id="IPR001608">
    <property type="entry name" value="Ala_racemase_N"/>
</dbReference>
<dbReference type="STRING" id="1475481.GCA_000953855_00446"/>
<name>A0A0K8QJR3_9GAMM</name>
<dbReference type="PANTHER" id="PTHR10146">
    <property type="entry name" value="PROLINE SYNTHETASE CO-TRANSCRIBED BACTERIAL HOMOLOG PROTEIN"/>
    <property type="match status" value="1"/>
</dbReference>
<dbReference type="OrthoDB" id="9804072at2"/>
<dbReference type="RefSeq" id="WP_062534674.1">
    <property type="nucleotide sequence ID" value="NZ_DF970151.1"/>
</dbReference>
<dbReference type="AlphaFoldDB" id="A0A0K8QJR3"/>
<accession>A0A0K8QJR3</accession>
<keyword evidence="1 2" id="KW-0663">Pyridoxal phosphate</keyword>
<evidence type="ECO:0000259" key="5">
    <source>
        <dbReference type="Pfam" id="PF01168"/>
    </source>
</evidence>
<dbReference type="NCBIfam" id="TIGR00044">
    <property type="entry name" value="YggS family pyridoxal phosphate-dependent enzyme"/>
    <property type="match status" value="1"/>
</dbReference>
<comment type="similarity">
    <text evidence="2 4">Belongs to the pyridoxal phosphate-binding protein YggS/PROSC family.</text>
</comment>
<keyword evidence="7" id="KW-1185">Reference proteome</keyword>
<dbReference type="GO" id="GO:0030170">
    <property type="term" value="F:pyridoxal phosphate binding"/>
    <property type="evidence" value="ECO:0007669"/>
    <property type="project" value="UniProtKB-UniRule"/>
</dbReference>
<dbReference type="PIRSF" id="PIRSF004848">
    <property type="entry name" value="YBL036c_PLPDEIII"/>
    <property type="match status" value="1"/>
</dbReference>
<dbReference type="HAMAP" id="MF_02087">
    <property type="entry name" value="PLP_homeostasis"/>
    <property type="match status" value="1"/>
</dbReference>
<organism evidence="6">
    <name type="scientific">Mizugakiibacter sediminis</name>
    <dbReference type="NCBI Taxonomy" id="1475481"/>
    <lineage>
        <taxon>Bacteria</taxon>
        <taxon>Pseudomonadati</taxon>
        <taxon>Pseudomonadota</taxon>
        <taxon>Gammaproteobacteria</taxon>
        <taxon>Lysobacterales</taxon>
        <taxon>Rhodanobacteraceae</taxon>
        <taxon>Mizugakiibacter</taxon>
    </lineage>
</organism>
<proteinExistence type="inferred from homology"/>
<reference evidence="6" key="1">
    <citation type="submission" date="2015-08" db="EMBL/GenBank/DDBJ databases">
        <title>Complete DNA Sequence of Pseudomonas syringae pv. actinidiae, the Causal Agent of Kiwifruit Canker Disease.</title>
        <authorList>
            <person name="Rikkerink E.H.A."/>
            <person name="Fineran P.C."/>
        </authorList>
    </citation>
    <scope>NUCLEOTIDE SEQUENCE</scope>
    <source>
        <strain evidence="6">SkMP5</strain>
    </source>
</reference>
<feature type="domain" description="Alanine racemase N-terminal" evidence="5">
    <location>
        <begin position="8"/>
        <end position="221"/>
    </location>
</feature>
<gene>
    <name evidence="6" type="ORF">MBSD_n0439</name>
</gene>
<evidence type="ECO:0000256" key="4">
    <source>
        <dbReference type="RuleBase" id="RU004514"/>
    </source>
</evidence>
<dbReference type="Pfam" id="PF01168">
    <property type="entry name" value="Ala_racemase_N"/>
    <property type="match status" value="1"/>
</dbReference>
<evidence type="ECO:0000256" key="3">
    <source>
        <dbReference type="PIRSR" id="PIRSR004848-1"/>
    </source>
</evidence>
<sequence>MSAPAAALAAVRARIDEAAARAGHPVALVAVSKTQPAAAVRALAAAGQRAFGENYVQEALAKQRELADLALEWHCIGPLQSNKCREVAAHFAWLQSLDREKLIEPLSRHRPPDLPPLNVLVQVNIDAEASKSGCAPADVPRLAAAAAAAPGLRLRGLMAIPQPAEPARRRAAFARMRALFDALARDHADVDTLSMGMSDDFELAIAEGATMVRVGSALFGPRG</sequence>